<accession>A0A0B6ZM12</accession>
<evidence type="ECO:0000256" key="1">
    <source>
        <dbReference type="ARBA" id="ARBA00022801"/>
    </source>
</evidence>
<reference evidence="3" key="1">
    <citation type="submission" date="2014-12" db="EMBL/GenBank/DDBJ databases">
        <title>Insight into the proteome of Arion vulgaris.</title>
        <authorList>
            <person name="Aradska J."/>
            <person name="Bulat T."/>
            <person name="Smidak R."/>
            <person name="Sarate P."/>
            <person name="Gangsoo J."/>
            <person name="Sialana F."/>
            <person name="Bilban M."/>
            <person name="Lubec G."/>
        </authorList>
    </citation>
    <scope>NUCLEOTIDE SEQUENCE</scope>
    <source>
        <tissue evidence="3">Skin</tissue>
    </source>
</reference>
<gene>
    <name evidence="3" type="primary">ORF70552</name>
</gene>
<organism evidence="3">
    <name type="scientific">Arion vulgaris</name>
    <dbReference type="NCBI Taxonomy" id="1028688"/>
    <lineage>
        <taxon>Eukaryota</taxon>
        <taxon>Metazoa</taxon>
        <taxon>Spiralia</taxon>
        <taxon>Lophotrochozoa</taxon>
        <taxon>Mollusca</taxon>
        <taxon>Gastropoda</taxon>
        <taxon>Heterobranchia</taxon>
        <taxon>Euthyneura</taxon>
        <taxon>Panpulmonata</taxon>
        <taxon>Eupulmonata</taxon>
        <taxon>Stylommatophora</taxon>
        <taxon>Helicina</taxon>
        <taxon>Arionoidea</taxon>
        <taxon>Arionidae</taxon>
        <taxon>Arion</taxon>
    </lineage>
</organism>
<feature type="domain" description="SMP-30/Gluconolactonase/LRE-like region" evidence="2">
    <location>
        <begin position="50"/>
        <end position="292"/>
    </location>
</feature>
<dbReference type="SUPFAM" id="SSF63829">
    <property type="entry name" value="Calcium-dependent phosphotriesterase"/>
    <property type="match status" value="1"/>
</dbReference>
<dbReference type="Pfam" id="PF08450">
    <property type="entry name" value="SGL"/>
    <property type="match status" value="1"/>
</dbReference>
<evidence type="ECO:0000259" key="2">
    <source>
        <dbReference type="Pfam" id="PF08450"/>
    </source>
</evidence>
<keyword evidence="1" id="KW-0378">Hydrolase</keyword>
<dbReference type="EMBL" id="HACG01022663">
    <property type="protein sequence ID" value="CEK69528.1"/>
    <property type="molecule type" value="Transcribed_RNA"/>
</dbReference>
<dbReference type="PANTHER" id="PTHR47572:SF4">
    <property type="entry name" value="LACTONASE DRP35"/>
    <property type="match status" value="1"/>
</dbReference>
<protein>
    <recommendedName>
        <fullName evidence="2">SMP-30/Gluconolactonase/LRE-like region domain-containing protein</fullName>
    </recommendedName>
</protein>
<dbReference type="PANTHER" id="PTHR47572">
    <property type="entry name" value="LIPOPROTEIN-RELATED"/>
    <property type="match status" value="1"/>
</dbReference>
<name>A0A0B6ZM12_9EUPU</name>
<dbReference type="Gene3D" id="2.120.10.30">
    <property type="entry name" value="TolB, C-terminal domain"/>
    <property type="match status" value="1"/>
</dbReference>
<dbReference type="AlphaFoldDB" id="A0A0B6ZM12"/>
<dbReference type="InterPro" id="IPR011042">
    <property type="entry name" value="6-blade_b-propeller_TolB-like"/>
</dbReference>
<dbReference type="InterPro" id="IPR013658">
    <property type="entry name" value="SGL"/>
</dbReference>
<sequence>MNVQRMSVVNPEFVKIIDGVLGAEGPVFDNRGNFFMVAPEVEKDGKAAGQIIRVDLFSSQPERTELVCAPSVNGEGGIPAGCQADKEGNLYVADMRLGILHVKPNGEFTQLATADEGGRTMQGCNDCIMDYSGNLWVTAPAGDIAPSPYRRSFEEAFGSIYCLTSDKRIVHLDTGIRFPNGIAVIHNSDSQPIRLIVAETPTRLLWSYDIKGAGVVTNKSVWGKLPDCGCESGPDGMDFDENGNLLVAHWGSGFIEVFGSEGGEPIQRIKCPFDKPSNLHFEPGTSNVYITEHTNHALWKFLWESQGKPQFCEK</sequence>
<dbReference type="GO" id="GO:0016787">
    <property type="term" value="F:hydrolase activity"/>
    <property type="evidence" value="ECO:0007669"/>
    <property type="project" value="UniProtKB-KW"/>
</dbReference>
<dbReference type="InterPro" id="IPR051262">
    <property type="entry name" value="SMP-30/CGR1_Lactonase"/>
</dbReference>
<proteinExistence type="predicted"/>
<evidence type="ECO:0000313" key="3">
    <source>
        <dbReference type="EMBL" id="CEK69528.1"/>
    </source>
</evidence>